<dbReference type="KEGG" id="nan:AArc1_0488"/>
<reference evidence="3" key="1">
    <citation type="submission" date="2017-10" db="EMBL/GenBank/DDBJ databases">
        <title>Phenotypic and genomic properties of facultatively anaerobic sulfur-reducing natronoarchaea from hypersaline soda lakes.</title>
        <authorList>
            <person name="Sorokin D.Y."/>
            <person name="Kublanov I.V."/>
            <person name="Roman P."/>
            <person name="Sinninghe Damste J.S."/>
            <person name="Golyshin P.N."/>
            <person name="Rojo D."/>
            <person name="Ciordia S."/>
            <person name="Mena Md.C."/>
            <person name="Ferrer M."/>
            <person name="Messina E."/>
            <person name="Smedile F."/>
            <person name="La Spada G."/>
            <person name="La Cono V."/>
            <person name="Yakimov M.M."/>
        </authorList>
    </citation>
    <scope>NUCLEOTIDE SEQUENCE [LARGE SCALE GENOMIC DNA]</scope>
    <source>
        <strain evidence="3">AArc1</strain>
    </source>
</reference>
<feature type="region of interest" description="Disordered" evidence="1">
    <location>
        <begin position="1"/>
        <end position="27"/>
    </location>
</feature>
<dbReference type="EMBL" id="CP024047">
    <property type="protein sequence ID" value="AXR76832.1"/>
    <property type="molecule type" value="Genomic_DNA"/>
</dbReference>
<name>A0A346PBD7_9EURY</name>
<dbReference type="GeneID" id="37637305"/>
<organism evidence="2 3">
    <name type="scientific">Natrarchaeobaculum sulfurireducens</name>
    <dbReference type="NCBI Taxonomy" id="2044521"/>
    <lineage>
        <taxon>Archaea</taxon>
        <taxon>Methanobacteriati</taxon>
        <taxon>Methanobacteriota</taxon>
        <taxon>Stenosarchaea group</taxon>
        <taxon>Halobacteria</taxon>
        <taxon>Halobacteriales</taxon>
        <taxon>Natrialbaceae</taxon>
        <taxon>Natrarchaeobaculum</taxon>
    </lineage>
</organism>
<sequence length="60" mass="7209">MSQNRPTDRRTPTDRRDPEFYLPGTPTSSATLERLERLFTSLFRNRGRIRGDRKRDRTEK</sequence>
<feature type="compositionally biased region" description="Basic and acidic residues" evidence="1">
    <location>
        <begin position="1"/>
        <end position="19"/>
    </location>
</feature>
<protein>
    <submittedName>
        <fullName evidence="2">Uncharacterized protein</fullName>
    </submittedName>
</protein>
<dbReference type="RefSeq" id="WP_117362966.1">
    <property type="nucleotide sequence ID" value="NZ_CP024047.1"/>
</dbReference>
<proteinExistence type="predicted"/>
<evidence type="ECO:0000313" key="2">
    <source>
        <dbReference type="EMBL" id="AXR76832.1"/>
    </source>
</evidence>
<dbReference type="AlphaFoldDB" id="A0A346PBD7"/>
<dbReference type="Proteomes" id="UP000258707">
    <property type="component" value="Chromosome"/>
</dbReference>
<gene>
    <name evidence="2" type="ORF">AArc1_0488</name>
</gene>
<accession>A0A346PBD7</accession>
<evidence type="ECO:0000256" key="1">
    <source>
        <dbReference type="SAM" id="MobiDB-lite"/>
    </source>
</evidence>
<evidence type="ECO:0000313" key="3">
    <source>
        <dbReference type="Proteomes" id="UP000258707"/>
    </source>
</evidence>